<keyword evidence="6" id="KW-1185">Reference proteome</keyword>
<dbReference type="Gene3D" id="3.50.50.60">
    <property type="entry name" value="FAD/NAD(P)-binding domain"/>
    <property type="match status" value="2"/>
</dbReference>
<dbReference type="InterPro" id="IPR036188">
    <property type="entry name" value="FAD/NAD-bd_sf"/>
</dbReference>
<proteinExistence type="predicted"/>
<keyword evidence="2" id="KW-0560">Oxidoreductase</keyword>
<dbReference type="AlphaFoldDB" id="A0A7G9R4K4"/>
<name>A0A7G9R4K4_9MICO</name>
<keyword evidence="1" id="KW-0285">Flavoprotein</keyword>
<evidence type="ECO:0000256" key="2">
    <source>
        <dbReference type="ARBA" id="ARBA00023002"/>
    </source>
</evidence>
<dbReference type="Pfam" id="PF07992">
    <property type="entry name" value="Pyr_redox_2"/>
    <property type="match status" value="1"/>
</dbReference>
<protein>
    <submittedName>
        <fullName evidence="5">NAD(P)/FAD-dependent oxidoreductase</fullName>
    </submittedName>
</protein>
<dbReference type="InterPro" id="IPR023753">
    <property type="entry name" value="FAD/NAD-binding_dom"/>
</dbReference>
<reference evidence="5 6" key="1">
    <citation type="submission" date="2020-08" db="EMBL/GenBank/DDBJ databases">
        <title>Genome sequence of Phycicoccus endophyticus JCM 31784T.</title>
        <authorList>
            <person name="Hyun D.-W."/>
            <person name="Bae J.-W."/>
        </authorList>
    </citation>
    <scope>NUCLEOTIDE SEQUENCE [LARGE SCALE GENOMIC DNA]</scope>
    <source>
        <strain evidence="5 6">JCM 31784</strain>
    </source>
</reference>
<dbReference type="PANTHER" id="PTHR48105">
    <property type="entry name" value="THIOREDOXIN REDUCTASE 1-RELATED-RELATED"/>
    <property type="match status" value="1"/>
</dbReference>
<dbReference type="InterPro" id="IPR050097">
    <property type="entry name" value="Ferredoxin-NADP_redctase_2"/>
</dbReference>
<dbReference type="Proteomes" id="UP000515976">
    <property type="component" value="Chromosome"/>
</dbReference>
<dbReference type="PRINTS" id="PR00368">
    <property type="entry name" value="FADPNR"/>
</dbReference>
<dbReference type="KEGG" id="pei:H9L10_05975"/>
<evidence type="ECO:0000313" key="6">
    <source>
        <dbReference type="Proteomes" id="UP000515976"/>
    </source>
</evidence>
<feature type="domain" description="FAD/NAD(P)-binding" evidence="4">
    <location>
        <begin position="12"/>
        <end position="296"/>
    </location>
</feature>
<sequence>MTQPTTSPTTLDVLVVGGGAAGLSAATVLARSLRSVLVLDTGAPRNAPAAGVHGLIGHDGLPPGELLARGRAELASYGGRVVSAEAVGSSRDGDRFEVRSADGRTWSARHLVVATGARDVLPEVPGLREHWGRGVVHCPYCHGWEVRGSRVLLLATGPAALHQAGLFGQLTDRLSVLAHEPDALDTAARERLSVLGVPVLEGPALEVLGDGGVLTGVRTARGVVPADAVAVASVVEARPGVLADLGVRTAELEMAGSVVARHVEADAMGRTSVPRVWVAGNVADPMAQVVMAAAAGVRVGALVNAELVAEDQERRVAGS</sequence>
<dbReference type="EMBL" id="CP060712">
    <property type="protein sequence ID" value="QNN50529.1"/>
    <property type="molecule type" value="Genomic_DNA"/>
</dbReference>
<comment type="catalytic activity">
    <reaction evidence="3">
        <text>[thioredoxin]-dithiol + NADP(+) = [thioredoxin]-disulfide + NADPH + H(+)</text>
        <dbReference type="Rhea" id="RHEA:20345"/>
        <dbReference type="Rhea" id="RHEA-COMP:10698"/>
        <dbReference type="Rhea" id="RHEA-COMP:10700"/>
        <dbReference type="ChEBI" id="CHEBI:15378"/>
        <dbReference type="ChEBI" id="CHEBI:29950"/>
        <dbReference type="ChEBI" id="CHEBI:50058"/>
        <dbReference type="ChEBI" id="CHEBI:57783"/>
        <dbReference type="ChEBI" id="CHEBI:58349"/>
        <dbReference type="EC" id="1.8.1.9"/>
    </reaction>
</comment>
<dbReference type="SUPFAM" id="SSF51905">
    <property type="entry name" value="FAD/NAD(P)-binding domain"/>
    <property type="match status" value="1"/>
</dbReference>
<dbReference type="RefSeq" id="WP_166098411.1">
    <property type="nucleotide sequence ID" value="NZ_BMMY01000001.1"/>
</dbReference>
<evidence type="ECO:0000256" key="3">
    <source>
        <dbReference type="ARBA" id="ARBA00048132"/>
    </source>
</evidence>
<gene>
    <name evidence="5" type="ORF">H9L10_05975</name>
</gene>
<organism evidence="5 6">
    <name type="scientific">Phycicoccus endophyticus</name>
    <dbReference type="NCBI Taxonomy" id="1690220"/>
    <lineage>
        <taxon>Bacteria</taxon>
        <taxon>Bacillati</taxon>
        <taxon>Actinomycetota</taxon>
        <taxon>Actinomycetes</taxon>
        <taxon>Micrococcales</taxon>
        <taxon>Intrasporangiaceae</taxon>
        <taxon>Phycicoccus</taxon>
    </lineage>
</organism>
<evidence type="ECO:0000256" key="1">
    <source>
        <dbReference type="ARBA" id="ARBA00022630"/>
    </source>
</evidence>
<dbReference type="GO" id="GO:0004791">
    <property type="term" value="F:thioredoxin-disulfide reductase (NADPH) activity"/>
    <property type="evidence" value="ECO:0007669"/>
    <property type="project" value="UniProtKB-EC"/>
</dbReference>
<accession>A0A7G9R4K4</accession>
<evidence type="ECO:0000313" key="5">
    <source>
        <dbReference type="EMBL" id="QNN50529.1"/>
    </source>
</evidence>
<dbReference type="PRINTS" id="PR00469">
    <property type="entry name" value="PNDRDTASEII"/>
</dbReference>
<evidence type="ECO:0000259" key="4">
    <source>
        <dbReference type="Pfam" id="PF07992"/>
    </source>
</evidence>